<dbReference type="PROSITE" id="PS00211">
    <property type="entry name" value="ABC_TRANSPORTER_1"/>
    <property type="match status" value="1"/>
</dbReference>
<protein>
    <submittedName>
        <fullName evidence="5">ABC transporter ATP-binding protein</fullName>
    </submittedName>
</protein>
<dbReference type="PROSITE" id="PS50893">
    <property type="entry name" value="ABC_TRANSPORTER_2"/>
    <property type="match status" value="1"/>
</dbReference>
<dbReference type="STRING" id="1293036.GCA_001315825_01114"/>
<dbReference type="Proteomes" id="UP000247586">
    <property type="component" value="Chromosome"/>
</dbReference>
<dbReference type="InterPro" id="IPR003593">
    <property type="entry name" value="AAA+_ATPase"/>
</dbReference>
<dbReference type="Pfam" id="PF00005">
    <property type="entry name" value="ABC_tran"/>
    <property type="match status" value="1"/>
</dbReference>
<dbReference type="PANTHER" id="PTHR42711:SF18">
    <property type="entry name" value="ABC TRANSPORTER, ATP-BINDING PROTEIN"/>
    <property type="match status" value="1"/>
</dbReference>
<dbReference type="PANTHER" id="PTHR42711">
    <property type="entry name" value="ABC TRANSPORTER ATP-BINDING PROTEIN"/>
    <property type="match status" value="1"/>
</dbReference>
<organism evidence="5 6">
    <name type="scientific">Metallosphaera hakonensis JCM 8857 = DSM 7519</name>
    <dbReference type="NCBI Taxonomy" id="1293036"/>
    <lineage>
        <taxon>Archaea</taxon>
        <taxon>Thermoproteota</taxon>
        <taxon>Thermoprotei</taxon>
        <taxon>Sulfolobales</taxon>
        <taxon>Sulfolobaceae</taxon>
        <taxon>Metallosphaera</taxon>
    </lineage>
</organism>
<evidence type="ECO:0000259" key="4">
    <source>
        <dbReference type="PROSITE" id="PS50893"/>
    </source>
</evidence>
<evidence type="ECO:0000256" key="2">
    <source>
        <dbReference type="ARBA" id="ARBA00022741"/>
    </source>
</evidence>
<dbReference type="SUPFAM" id="SSF52540">
    <property type="entry name" value="P-loop containing nucleoside triphosphate hydrolases"/>
    <property type="match status" value="1"/>
</dbReference>
<dbReference type="InterPro" id="IPR017871">
    <property type="entry name" value="ABC_transporter-like_CS"/>
</dbReference>
<dbReference type="AlphaFoldDB" id="A0A2U9IT27"/>
<dbReference type="KEGG" id="mhk:DFR87_05285"/>
<sequence>MEAIRVENLEKRYGDKTALNGVSLQAPSGLITAILGPNGAGKTTLIRIITTLIFPDKGNVFLFGEDPFKEKKVFNRIGYVQELPNLPPFLSGRELLELSARLKSVPKEDVKRVLEMVGMTENANKKIAKYSKGMIQRIALAEAFLGNPEILIMDEPNVGTDPILNLRMRDILNEMVKNGTTIVMTSHELEEVKKLADKVFLIYRGKVFFEGTTEELILRFIGVRVILETDDKENLLSVLKDLDYVKGVEMYKEKISVELVRDAREELLKELILRGVKVKAFYLDQDLEQAYERAIKEADGK</sequence>
<dbReference type="InterPro" id="IPR027417">
    <property type="entry name" value="P-loop_NTPase"/>
</dbReference>
<dbReference type="OrthoDB" id="40048at2157"/>
<name>A0A2U9IT27_9CREN</name>
<feature type="domain" description="ABC transporter" evidence="4">
    <location>
        <begin position="4"/>
        <end position="229"/>
    </location>
</feature>
<dbReference type="RefSeq" id="WP_054836444.1">
    <property type="nucleotide sequence ID" value="NZ_BBBA01000004.1"/>
</dbReference>
<dbReference type="SMART" id="SM00382">
    <property type="entry name" value="AAA"/>
    <property type="match status" value="1"/>
</dbReference>
<evidence type="ECO:0000256" key="3">
    <source>
        <dbReference type="ARBA" id="ARBA00022840"/>
    </source>
</evidence>
<dbReference type="EMBL" id="CP029287">
    <property type="protein sequence ID" value="AWR99210.1"/>
    <property type="molecule type" value="Genomic_DNA"/>
</dbReference>
<reference evidence="5" key="1">
    <citation type="submission" date="2018-05" db="EMBL/GenBank/DDBJ databases">
        <title>Complete Genome Sequences of Extremely Thermoacidophilic, Metal-Mobilizing Type-Strain Members of the Archaeal Family Sulfolobaceae: Acidianus brierleyi DSM-1651T, Acidianus sulfidivorans DSM-18786T, Metallosphaera hakonensis DSM-7519T, and Metallosphaera prunae DSM-10039T.</title>
        <authorList>
            <person name="Counts J.A."/>
            <person name="Kelly R.M."/>
        </authorList>
    </citation>
    <scope>NUCLEOTIDE SEQUENCE [LARGE SCALE GENOMIC DNA]</scope>
    <source>
        <strain evidence="5">HO1-1</strain>
    </source>
</reference>
<keyword evidence="6" id="KW-1185">Reference proteome</keyword>
<dbReference type="InterPro" id="IPR050763">
    <property type="entry name" value="ABC_transporter_ATP-binding"/>
</dbReference>
<dbReference type="InterPro" id="IPR003439">
    <property type="entry name" value="ABC_transporter-like_ATP-bd"/>
</dbReference>
<dbReference type="GeneID" id="36834733"/>
<keyword evidence="3 5" id="KW-0067">ATP-binding</keyword>
<keyword evidence="2" id="KW-0547">Nucleotide-binding</keyword>
<accession>A0A2U9IT27</accession>
<keyword evidence="1" id="KW-0813">Transport</keyword>
<proteinExistence type="predicted"/>
<gene>
    <name evidence="5" type="ORF">DFR87_05285</name>
</gene>
<dbReference type="GO" id="GO:0005524">
    <property type="term" value="F:ATP binding"/>
    <property type="evidence" value="ECO:0007669"/>
    <property type="project" value="UniProtKB-KW"/>
</dbReference>
<evidence type="ECO:0000256" key="1">
    <source>
        <dbReference type="ARBA" id="ARBA00022448"/>
    </source>
</evidence>
<dbReference type="Gene3D" id="3.40.50.300">
    <property type="entry name" value="P-loop containing nucleotide triphosphate hydrolases"/>
    <property type="match status" value="1"/>
</dbReference>
<evidence type="ECO:0000313" key="5">
    <source>
        <dbReference type="EMBL" id="AWR99210.1"/>
    </source>
</evidence>
<evidence type="ECO:0000313" key="6">
    <source>
        <dbReference type="Proteomes" id="UP000247586"/>
    </source>
</evidence>
<dbReference type="GO" id="GO:0016887">
    <property type="term" value="F:ATP hydrolysis activity"/>
    <property type="evidence" value="ECO:0007669"/>
    <property type="project" value="InterPro"/>
</dbReference>